<protein>
    <submittedName>
        <fullName evidence="2">Glyco_tranf_GTA_type domain containing protein</fullName>
    </submittedName>
</protein>
<dbReference type="Pfam" id="PF00535">
    <property type="entry name" value="Glycos_transf_2"/>
    <property type="match status" value="1"/>
</dbReference>
<organism evidence="2">
    <name type="scientific">uncultured Caudovirales phage</name>
    <dbReference type="NCBI Taxonomy" id="2100421"/>
    <lineage>
        <taxon>Viruses</taxon>
        <taxon>Duplodnaviria</taxon>
        <taxon>Heunggongvirae</taxon>
        <taxon>Uroviricota</taxon>
        <taxon>Caudoviricetes</taxon>
        <taxon>Peduoviridae</taxon>
        <taxon>Maltschvirus</taxon>
        <taxon>Maltschvirus maltsch</taxon>
    </lineage>
</organism>
<evidence type="ECO:0000259" key="1">
    <source>
        <dbReference type="Pfam" id="PF00535"/>
    </source>
</evidence>
<name>A0A6J7WXJ1_9CAUD</name>
<gene>
    <name evidence="2" type="ORF">UFOVP245_199</name>
</gene>
<accession>A0A6J7WXJ1</accession>
<sequence>MFSVIVPTMWRYKPFTKFLWDLVEDPLVGEVVIINNSVENTPNDLILYHDKVRMFNQENNIYVNPAWNFGVEKASYDKLCIANDDVVFDLKLFQRLKDLIVPENGVFGMVCGEPQFNQPLLTDGTLDITRCDAPYNYQTHFGFGQLMFVHKSNWIPIIPGLNIYWGDNYIYDTIYYKLNKNFILSNFLFKTPHSVTCTTLGEDLNIHYHNEHAVYNREMPSIINKIYNENKHVTGL</sequence>
<reference evidence="2" key="1">
    <citation type="submission" date="2020-05" db="EMBL/GenBank/DDBJ databases">
        <authorList>
            <person name="Chiriac C."/>
            <person name="Salcher M."/>
            <person name="Ghai R."/>
            <person name="Kavagutti S V."/>
        </authorList>
    </citation>
    <scope>NUCLEOTIDE SEQUENCE</scope>
</reference>
<evidence type="ECO:0000313" key="2">
    <source>
        <dbReference type="EMBL" id="CAB5221595.1"/>
    </source>
</evidence>
<dbReference type="CDD" id="cd00761">
    <property type="entry name" value="Glyco_tranf_GTA_type"/>
    <property type="match status" value="1"/>
</dbReference>
<feature type="domain" description="Glycosyltransferase 2-like" evidence="1">
    <location>
        <begin position="3"/>
        <end position="102"/>
    </location>
</feature>
<dbReference type="Gene3D" id="3.90.550.10">
    <property type="entry name" value="Spore Coat Polysaccharide Biosynthesis Protein SpsA, Chain A"/>
    <property type="match status" value="1"/>
</dbReference>
<dbReference type="SUPFAM" id="SSF53448">
    <property type="entry name" value="Nucleotide-diphospho-sugar transferases"/>
    <property type="match status" value="1"/>
</dbReference>
<dbReference type="EMBL" id="LR798287">
    <property type="protein sequence ID" value="CAB5221595.1"/>
    <property type="molecule type" value="Genomic_DNA"/>
</dbReference>
<dbReference type="InterPro" id="IPR029044">
    <property type="entry name" value="Nucleotide-diphossugar_trans"/>
</dbReference>
<dbReference type="InterPro" id="IPR001173">
    <property type="entry name" value="Glyco_trans_2-like"/>
</dbReference>
<proteinExistence type="predicted"/>